<keyword evidence="1" id="KW-0732">Signal</keyword>
<comment type="caution">
    <text evidence="2">The sequence shown here is derived from an EMBL/GenBank/DDBJ whole genome shotgun (WGS) entry which is preliminary data.</text>
</comment>
<organism evidence="2 3">
    <name type="scientific">Leeuwenhoekiella parthenopeia</name>
    <dbReference type="NCBI Taxonomy" id="2890320"/>
    <lineage>
        <taxon>Bacteria</taxon>
        <taxon>Pseudomonadati</taxon>
        <taxon>Bacteroidota</taxon>
        <taxon>Flavobacteriia</taxon>
        <taxon>Flavobacteriales</taxon>
        <taxon>Flavobacteriaceae</taxon>
        <taxon>Leeuwenhoekiella</taxon>
    </lineage>
</organism>
<keyword evidence="3" id="KW-1185">Reference proteome</keyword>
<evidence type="ECO:0000256" key="1">
    <source>
        <dbReference type="SAM" id="SignalP"/>
    </source>
</evidence>
<evidence type="ECO:0008006" key="4">
    <source>
        <dbReference type="Google" id="ProtNLM"/>
    </source>
</evidence>
<dbReference type="EMBL" id="JAJGMW010000002">
    <property type="protein sequence ID" value="MCC4211494.1"/>
    <property type="molecule type" value="Genomic_DNA"/>
</dbReference>
<name>A0ABS8GNK7_9FLAO</name>
<proteinExistence type="predicted"/>
<evidence type="ECO:0000313" key="2">
    <source>
        <dbReference type="EMBL" id="MCC4211494.1"/>
    </source>
</evidence>
<dbReference type="RefSeq" id="WP_228228608.1">
    <property type="nucleotide sequence ID" value="NZ_JAJGMW010000002.1"/>
</dbReference>
<dbReference type="Proteomes" id="UP001197770">
    <property type="component" value="Unassembled WGS sequence"/>
</dbReference>
<feature type="signal peptide" evidence="1">
    <location>
        <begin position="1"/>
        <end position="23"/>
    </location>
</feature>
<feature type="chain" id="PRO_5045522594" description="TonB C-terminal domain-containing protein" evidence="1">
    <location>
        <begin position="24"/>
        <end position="170"/>
    </location>
</feature>
<sequence length="170" mass="19433">MKIPFCTNLVSFLVLIYSQSFNAQETPIETISDGAYTIFNTSNHNQMFNQFSDQPYSLMRMISDSNTDTKYKSGSGFNLSSFQQTFTSSTFNFLRNNRSRQSRFSITYIIDQIGNTVLSCSLRFPTNLVSLSSSEVEAILTAAMNHSFHYINKPIGDASFLFKKKFYYIL</sequence>
<protein>
    <recommendedName>
        <fullName evidence="4">TonB C-terminal domain-containing protein</fullName>
    </recommendedName>
</protein>
<reference evidence="2 3" key="1">
    <citation type="submission" date="2021-11" db="EMBL/GenBank/DDBJ databases">
        <title>Seasonal and diel survey of microbial diversity of the Tyrrhenian coast.</title>
        <authorList>
            <person name="Gattoni G."/>
            <person name="Corral P."/>
        </authorList>
    </citation>
    <scope>NUCLEOTIDE SEQUENCE [LARGE SCALE GENOMIC DNA]</scope>
    <source>
        <strain evidence="2 3">Mr9</strain>
    </source>
</reference>
<gene>
    <name evidence="2" type="ORF">LLW17_02080</name>
</gene>
<accession>A0ABS8GNK7</accession>
<evidence type="ECO:0000313" key="3">
    <source>
        <dbReference type="Proteomes" id="UP001197770"/>
    </source>
</evidence>